<feature type="transmembrane region" description="Helical" evidence="8">
    <location>
        <begin position="498"/>
        <end position="524"/>
    </location>
</feature>
<evidence type="ECO:0000259" key="10">
    <source>
        <dbReference type="Pfam" id="PF04547"/>
    </source>
</evidence>
<dbReference type="Pfam" id="PF16178">
    <property type="entry name" value="Anoct_dimer"/>
    <property type="match status" value="1"/>
</dbReference>
<feature type="transmembrane region" description="Helical" evidence="8">
    <location>
        <begin position="809"/>
        <end position="827"/>
    </location>
</feature>
<feature type="transmembrane region" description="Helical" evidence="8">
    <location>
        <begin position="295"/>
        <end position="324"/>
    </location>
</feature>
<evidence type="ECO:0000256" key="5">
    <source>
        <dbReference type="ARBA" id="ARBA00022989"/>
    </source>
</evidence>
<keyword evidence="5 8" id="KW-1133">Transmembrane helix</keyword>
<reference evidence="12 13" key="1">
    <citation type="submission" date="2024-03" db="EMBL/GenBank/DDBJ databases">
        <title>Adaptation during the transition from Ophiocordyceps entomopathogen to insect associate is accompanied by gene loss and intensified selection.</title>
        <authorList>
            <person name="Ward C.M."/>
            <person name="Onetto C.A."/>
            <person name="Borneman A.R."/>
        </authorList>
    </citation>
    <scope>NUCLEOTIDE SEQUENCE [LARGE SCALE GENOMIC DNA]</scope>
    <source>
        <strain evidence="12">AWRI1</strain>
        <tissue evidence="12">Single Adult Female</tissue>
    </source>
</reference>
<proteinExistence type="inferred from homology"/>
<comment type="similarity">
    <text evidence="2 8">Belongs to the anoctamin family.</text>
</comment>
<evidence type="ECO:0000256" key="2">
    <source>
        <dbReference type="ARBA" id="ARBA00009671"/>
    </source>
</evidence>
<dbReference type="InterPro" id="IPR049452">
    <property type="entry name" value="Anoctamin_TM"/>
</dbReference>
<evidence type="ECO:0000256" key="1">
    <source>
        <dbReference type="ARBA" id="ARBA00004651"/>
    </source>
</evidence>
<evidence type="ECO:0000256" key="6">
    <source>
        <dbReference type="ARBA" id="ARBA00023136"/>
    </source>
</evidence>
<comment type="caution">
    <text evidence="12">The sequence shown here is derived from an EMBL/GenBank/DDBJ whole genome shotgun (WGS) entry which is preliminary data.</text>
</comment>
<feature type="transmembrane region" description="Helical" evidence="8">
    <location>
        <begin position="455"/>
        <end position="478"/>
    </location>
</feature>
<evidence type="ECO:0000256" key="9">
    <source>
        <dbReference type="SAM" id="MobiDB-lite"/>
    </source>
</evidence>
<evidence type="ECO:0000256" key="3">
    <source>
        <dbReference type="ARBA" id="ARBA00022475"/>
    </source>
</evidence>
<feature type="domain" description="Anoctamin dimerisation" evidence="11">
    <location>
        <begin position="64"/>
        <end position="284"/>
    </location>
</feature>
<comment type="subcellular location">
    <subcellularLocation>
        <location evidence="1">Cell membrane</location>
        <topology evidence="1">Multi-pass membrane protein</topology>
    </subcellularLocation>
    <subcellularLocation>
        <location evidence="8">Membrane</location>
        <topology evidence="8">Multi-pass membrane protein</topology>
    </subcellularLocation>
</comment>
<dbReference type="EMBL" id="JBBCAQ010000033">
    <property type="protein sequence ID" value="KAK7582131.1"/>
    <property type="molecule type" value="Genomic_DNA"/>
</dbReference>
<dbReference type="AlphaFoldDB" id="A0AAN9Y2R3"/>
<dbReference type="Proteomes" id="UP001367676">
    <property type="component" value="Unassembled WGS sequence"/>
</dbReference>
<comment type="caution">
    <text evidence="8">Lacks conserved residue(s) required for the propagation of feature annotation.</text>
</comment>
<dbReference type="PANTHER" id="PTHR12308:SF83">
    <property type="entry name" value="ANOCTAMIN"/>
    <property type="match status" value="1"/>
</dbReference>
<protein>
    <recommendedName>
        <fullName evidence="8">Anoctamin</fullName>
    </recommendedName>
</protein>
<accession>A0AAN9Y2R3</accession>
<feature type="transmembrane region" description="Helical" evidence="8">
    <location>
        <begin position="673"/>
        <end position="696"/>
    </location>
</feature>
<feature type="region of interest" description="Disordered" evidence="9">
    <location>
        <begin position="15"/>
        <end position="53"/>
    </location>
</feature>
<dbReference type="PANTHER" id="PTHR12308">
    <property type="entry name" value="ANOCTAMIN"/>
    <property type="match status" value="1"/>
</dbReference>
<evidence type="ECO:0000313" key="13">
    <source>
        <dbReference type="Proteomes" id="UP001367676"/>
    </source>
</evidence>
<feature type="transmembrane region" description="Helical" evidence="8">
    <location>
        <begin position="374"/>
        <end position="394"/>
    </location>
</feature>
<keyword evidence="7" id="KW-0325">Glycoprotein</keyword>
<dbReference type="GO" id="GO:0046983">
    <property type="term" value="F:protein dimerization activity"/>
    <property type="evidence" value="ECO:0007669"/>
    <property type="project" value="InterPro"/>
</dbReference>
<organism evidence="12 13">
    <name type="scientific">Parthenolecanium corni</name>
    <dbReference type="NCBI Taxonomy" id="536013"/>
    <lineage>
        <taxon>Eukaryota</taxon>
        <taxon>Metazoa</taxon>
        <taxon>Ecdysozoa</taxon>
        <taxon>Arthropoda</taxon>
        <taxon>Hexapoda</taxon>
        <taxon>Insecta</taxon>
        <taxon>Pterygota</taxon>
        <taxon>Neoptera</taxon>
        <taxon>Paraneoptera</taxon>
        <taxon>Hemiptera</taxon>
        <taxon>Sternorrhyncha</taxon>
        <taxon>Coccoidea</taxon>
        <taxon>Coccidae</taxon>
        <taxon>Parthenolecanium</taxon>
    </lineage>
</organism>
<keyword evidence="6 8" id="KW-0472">Membrane</keyword>
<gene>
    <name evidence="12" type="ORF">V9T40_013576</name>
</gene>
<keyword evidence="13" id="KW-1185">Reference proteome</keyword>
<name>A0AAN9Y2R3_9HEMI</name>
<dbReference type="GO" id="GO:0005254">
    <property type="term" value="F:chloride channel activity"/>
    <property type="evidence" value="ECO:0007669"/>
    <property type="project" value="TreeGrafter"/>
</dbReference>
<feature type="transmembrane region" description="Helical" evidence="8">
    <location>
        <begin position="544"/>
        <end position="565"/>
    </location>
</feature>
<dbReference type="Pfam" id="PF04547">
    <property type="entry name" value="Anoctamin"/>
    <property type="match status" value="1"/>
</dbReference>
<evidence type="ECO:0000256" key="7">
    <source>
        <dbReference type="ARBA" id="ARBA00023180"/>
    </source>
</evidence>
<evidence type="ECO:0000256" key="4">
    <source>
        <dbReference type="ARBA" id="ARBA00022692"/>
    </source>
</evidence>
<dbReference type="InterPro" id="IPR032394">
    <property type="entry name" value="Anoct_dimer"/>
</dbReference>
<keyword evidence="3" id="KW-1003">Cell membrane</keyword>
<dbReference type="GO" id="GO:0005886">
    <property type="term" value="C:plasma membrane"/>
    <property type="evidence" value="ECO:0007669"/>
    <property type="project" value="UniProtKB-SubCell"/>
</dbReference>
<evidence type="ECO:0000313" key="12">
    <source>
        <dbReference type="EMBL" id="KAK7582131.1"/>
    </source>
</evidence>
<dbReference type="InterPro" id="IPR007632">
    <property type="entry name" value="Anoctamin"/>
</dbReference>
<keyword evidence="4 8" id="KW-0812">Transmembrane</keyword>
<evidence type="ECO:0000256" key="8">
    <source>
        <dbReference type="RuleBase" id="RU280814"/>
    </source>
</evidence>
<evidence type="ECO:0000259" key="11">
    <source>
        <dbReference type="Pfam" id="PF16178"/>
    </source>
</evidence>
<feature type="domain" description="Anoctamin transmembrane" evidence="10">
    <location>
        <begin position="287"/>
        <end position="828"/>
    </location>
</feature>
<sequence length="869" mass="101806">MYPLITNATAISFAGEPPDIISDPSPPPLPPKNVDNHHAPSLPQKHGHQKKRFRHVYRRTTSKFSDGTRSIDFVIVYDKDRLLTDIADQEKRRIFEENLIKDGLELEYDDQDEHISLNFVKIHATREICRRYSEILRLRMPMKKLDKYQEFRFSTPNLVDFVSSKWKDLMTKLFYADPVMFPPSKHYFTAIYSRDKEYLFDIDSPEFFTPTVRSRIVQFILDRTLFSLNELDPTNFGIEHLINDDVYCAAYPLHEGFCEKEGSTRYILYRGWASLRNTFKYQPLDYVKEYFGVKIALYFTWLGFYTYMLIPASAVGLLCFMYSWSTSYSNVACDEICNENVTIKMCPLCDYNCDFWEIQDSCVHSRVTYLFDNATTVFFSIFMCFWCTMFLELWKRNSAEITHRWDLTEFDKLEEYPRPEYLARLKHVTKKTVNLITNDAEPKVPFWTMRLPMTIFSFSVVILLVAVAFAAVAGVVLYRLSILAAFYACQNKFITNYALILTNTTAAFINLLFIVVLNVIYSWLAKYLTELELHRTQTEFDDSLTLKMYLFEFVNYYSSIIYIAFFKGKFTGSPSHYFRFFHHRQEECGLGGCLTELCIQLAIIMVGKQVFNAVLEIVHPIFYRWWNTRRVKGHRKTHGSYGTEIKQWVEDYKLVPFGPQALFPEYLEMVLQYGFVTIFVSAFPLAPLFALLNNILEVRLDARKFLTFYRRPVSQRVKNIGIWYRILDSIGKIAVFTNSFILAFTSDFVPKLVYVFIESKDYSLTGYLEYSLSYMNVSHLDLPKLPPNPENITVCRYKDFRNPIPPYSLSWNFWIILVGRLLFMLVFQPPDSNTVYSADILFREDSSPQAADGEANRNESTSIFLLQSV</sequence>